<evidence type="ECO:0000256" key="1">
    <source>
        <dbReference type="SAM" id="MobiDB-lite"/>
    </source>
</evidence>
<feature type="region of interest" description="Disordered" evidence="1">
    <location>
        <begin position="83"/>
        <end position="108"/>
    </location>
</feature>
<dbReference type="Proteomes" id="UP000001554">
    <property type="component" value="Chromosome 1"/>
</dbReference>
<keyword evidence="2" id="KW-1185">Reference proteome</keyword>
<evidence type="ECO:0000313" key="3">
    <source>
        <dbReference type="RefSeq" id="XP_035686424.1"/>
    </source>
</evidence>
<reference evidence="3" key="2">
    <citation type="submission" date="2025-08" db="UniProtKB">
        <authorList>
            <consortium name="RefSeq"/>
        </authorList>
    </citation>
    <scope>IDENTIFICATION</scope>
    <source>
        <strain evidence="3">S238N-H82</strain>
        <tissue evidence="3">Testes</tissue>
    </source>
</reference>
<gene>
    <name evidence="3" type="primary">LOC118422775</name>
</gene>
<dbReference type="RefSeq" id="XP_035686424.1">
    <property type="nucleotide sequence ID" value="XM_035830531.1"/>
</dbReference>
<feature type="compositionally biased region" description="Basic and acidic residues" evidence="1">
    <location>
        <begin position="1"/>
        <end position="11"/>
    </location>
</feature>
<dbReference type="OrthoDB" id="10109167at2759"/>
<accession>A0A9J7LNZ5</accession>
<dbReference type="GeneID" id="118422775"/>
<proteinExistence type="predicted"/>
<organism evidence="2 3">
    <name type="scientific">Branchiostoma floridae</name>
    <name type="common">Florida lancelet</name>
    <name type="synonym">Amphioxus</name>
    <dbReference type="NCBI Taxonomy" id="7739"/>
    <lineage>
        <taxon>Eukaryota</taxon>
        <taxon>Metazoa</taxon>
        <taxon>Chordata</taxon>
        <taxon>Cephalochordata</taxon>
        <taxon>Leptocardii</taxon>
        <taxon>Amphioxiformes</taxon>
        <taxon>Branchiostomatidae</taxon>
        <taxon>Branchiostoma</taxon>
    </lineage>
</organism>
<dbReference type="AlphaFoldDB" id="A0A9J7LNZ5"/>
<dbReference type="OMA" id="AEPCREY"/>
<feature type="region of interest" description="Disordered" evidence="1">
    <location>
        <begin position="1"/>
        <end position="32"/>
    </location>
</feature>
<protein>
    <submittedName>
        <fullName evidence="3">Uncharacterized protein LOC118422775</fullName>
    </submittedName>
</protein>
<evidence type="ECO:0000313" key="2">
    <source>
        <dbReference type="Proteomes" id="UP000001554"/>
    </source>
</evidence>
<dbReference type="KEGG" id="bfo:118422775"/>
<sequence>MVKLDSSRPGDEMPTDVMAPGTENRADQAEEEVEYDIDRLRKIEELRRVLQRALGSTKYPISSARQERTAPTAEPCREYRLSAPVHHPAFPARTGGPGRAKFDGRSRAKITERPRNVAVCTVDGGVTLFQKMDKMLDNGEMETAM</sequence>
<reference evidence="2" key="1">
    <citation type="journal article" date="2020" name="Nat. Ecol. Evol.">
        <title>Deeply conserved synteny resolves early events in vertebrate evolution.</title>
        <authorList>
            <person name="Simakov O."/>
            <person name="Marletaz F."/>
            <person name="Yue J.X."/>
            <person name="O'Connell B."/>
            <person name="Jenkins J."/>
            <person name="Brandt A."/>
            <person name="Calef R."/>
            <person name="Tung C.H."/>
            <person name="Huang T.K."/>
            <person name="Schmutz J."/>
            <person name="Satoh N."/>
            <person name="Yu J.K."/>
            <person name="Putnam N.H."/>
            <person name="Green R.E."/>
            <person name="Rokhsar D.S."/>
        </authorList>
    </citation>
    <scope>NUCLEOTIDE SEQUENCE [LARGE SCALE GENOMIC DNA]</scope>
    <source>
        <strain evidence="2">S238N-H82</strain>
    </source>
</reference>
<name>A0A9J7LNZ5_BRAFL</name>